<sequence>MEANQTPRAENVDEELIIILSIDGGGIRGVIPGTILAYLEAKLQELDHKDARLVDYFDYIAGTSTGAIVTALLATPFDNGRPRAAKEINKFYREEGPKIFSEEAMSQPARVDPIKGQSSLENIIMQTISTALNTTAWALTKGVHPKYRSEPFCQAHRRSAKKMKCNTKLADVVKASTAAPFYFAPHRFPANGHQHVDGGVAANNPTLVAICEAARMTENDFTINRPNKSKFLVLSLGTGSPKRNSCPIEFGGMVEWMNPIYGAPLFIEVLMKASDDMVDNYTASVLGSRDNFLRIQANELDLAKSIDDASKDNIDALQSSAEELLKKPFSRFNPETGFQTGSTTYAEEIDKFARKLIAERRRRNLP</sequence>
<organism evidence="1 2">
    <name type="scientific">Bauhinia variegata</name>
    <name type="common">Purple orchid tree</name>
    <name type="synonym">Phanera variegata</name>
    <dbReference type="NCBI Taxonomy" id="167791"/>
    <lineage>
        <taxon>Eukaryota</taxon>
        <taxon>Viridiplantae</taxon>
        <taxon>Streptophyta</taxon>
        <taxon>Embryophyta</taxon>
        <taxon>Tracheophyta</taxon>
        <taxon>Spermatophyta</taxon>
        <taxon>Magnoliopsida</taxon>
        <taxon>eudicotyledons</taxon>
        <taxon>Gunneridae</taxon>
        <taxon>Pentapetalae</taxon>
        <taxon>rosids</taxon>
        <taxon>fabids</taxon>
        <taxon>Fabales</taxon>
        <taxon>Fabaceae</taxon>
        <taxon>Cercidoideae</taxon>
        <taxon>Cercideae</taxon>
        <taxon>Bauhiniinae</taxon>
        <taxon>Bauhinia</taxon>
    </lineage>
</organism>
<reference evidence="1 2" key="1">
    <citation type="journal article" date="2022" name="DNA Res.">
        <title>Chromosomal-level genome assembly of the orchid tree Bauhinia variegata (Leguminosae; Cercidoideae) supports the allotetraploid origin hypothesis of Bauhinia.</title>
        <authorList>
            <person name="Zhong Y."/>
            <person name="Chen Y."/>
            <person name="Zheng D."/>
            <person name="Pang J."/>
            <person name="Liu Y."/>
            <person name="Luo S."/>
            <person name="Meng S."/>
            <person name="Qian L."/>
            <person name="Wei D."/>
            <person name="Dai S."/>
            <person name="Zhou R."/>
        </authorList>
    </citation>
    <scope>NUCLEOTIDE SEQUENCE [LARGE SCALE GENOMIC DNA]</scope>
    <source>
        <strain evidence="1">BV-YZ2020</strain>
    </source>
</reference>
<accession>A0ACB9Q670</accession>
<gene>
    <name evidence="1" type="ORF">L6164_000334</name>
</gene>
<dbReference type="EMBL" id="CM039426">
    <property type="protein sequence ID" value="KAI4356302.1"/>
    <property type="molecule type" value="Genomic_DNA"/>
</dbReference>
<name>A0ACB9Q670_BAUVA</name>
<keyword evidence="2" id="KW-1185">Reference proteome</keyword>
<evidence type="ECO:0000313" key="2">
    <source>
        <dbReference type="Proteomes" id="UP000828941"/>
    </source>
</evidence>
<protein>
    <submittedName>
        <fullName evidence="1">Uncharacterized protein</fullName>
    </submittedName>
</protein>
<comment type="caution">
    <text evidence="1">The sequence shown here is derived from an EMBL/GenBank/DDBJ whole genome shotgun (WGS) entry which is preliminary data.</text>
</comment>
<evidence type="ECO:0000313" key="1">
    <source>
        <dbReference type="EMBL" id="KAI4356302.1"/>
    </source>
</evidence>
<proteinExistence type="predicted"/>
<dbReference type="Proteomes" id="UP000828941">
    <property type="component" value="Chromosome 1"/>
</dbReference>